<sequence length="193" mass="21174">MAEEAFVMRAHRLLAPRIAYLIGTSTPEGGPNLIPVSNVTSVSTDPQHVAVAVFKKWDTFRAMMTSSGFTLSVPVSSQLDAVWKLGAKYSHFPAGSTEEKLRASGIDWDLERSGYGPVVPSGIGWMSCRTIARIDLAGDHVTFVGEVQAAWFNPKFLHSDGTPVASVHPVMQQTGNRFTTAGHEMWTMDYFRE</sequence>
<dbReference type="SMART" id="SM00903">
    <property type="entry name" value="Flavin_Reduct"/>
    <property type="match status" value="1"/>
</dbReference>
<evidence type="ECO:0000256" key="3">
    <source>
        <dbReference type="ARBA" id="ARBA00038054"/>
    </source>
</evidence>
<evidence type="ECO:0000313" key="6">
    <source>
        <dbReference type="Proteomes" id="UP001551658"/>
    </source>
</evidence>
<reference evidence="5 6" key="1">
    <citation type="submission" date="2024-06" db="EMBL/GenBank/DDBJ databases">
        <title>The Natural Products Discovery Center: Release of the First 8490 Sequenced Strains for Exploring Actinobacteria Biosynthetic Diversity.</title>
        <authorList>
            <person name="Kalkreuter E."/>
            <person name="Kautsar S.A."/>
            <person name="Yang D."/>
            <person name="Bader C.D."/>
            <person name="Teijaro C.N."/>
            <person name="Fluegel L."/>
            <person name="Davis C.M."/>
            <person name="Simpson J.R."/>
            <person name="Lauterbach L."/>
            <person name="Steele A.D."/>
            <person name="Gui C."/>
            <person name="Meng S."/>
            <person name="Li G."/>
            <person name="Viehrig K."/>
            <person name="Ye F."/>
            <person name="Su P."/>
            <person name="Kiefer A.F."/>
            <person name="Nichols A."/>
            <person name="Cepeda A.J."/>
            <person name="Yan W."/>
            <person name="Fan B."/>
            <person name="Jiang Y."/>
            <person name="Adhikari A."/>
            <person name="Zheng C.-J."/>
            <person name="Schuster L."/>
            <person name="Cowan T.M."/>
            <person name="Smanski M.J."/>
            <person name="Chevrette M.G."/>
            <person name="De Carvalho L.P.S."/>
            <person name="Shen B."/>
        </authorList>
    </citation>
    <scope>NUCLEOTIDE SEQUENCE [LARGE SCALE GENOMIC DNA]</scope>
    <source>
        <strain evidence="5 6">NPDC050671</strain>
    </source>
</reference>
<dbReference type="PANTHER" id="PTHR43567:SF1">
    <property type="entry name" value="FLAVOREDOXIN"/>
    <property type="match status" value="1"/>
</dbReference>
<comment type="similarity">
    <text evidence="3">Belongs to the flavoredoxin family.</text>
</comment>
<dbReference type="Pfam" id="PF01613">
    <property type="entry name" value="Flavin_Reduct"/>
    <property type="match status" value="1"/>
</dbReference>
<proteinExistence type="inferred from homology"/>
<keyword evidence="2" id="KW-0285">Flavoprotein</keyword>
<evidence type="ECO:0000256" key="1">
    <source>
        <dbReference type="ARBA" id="ARBA00001917"/>
    </source>
</evidence>
<gene>
    <name evidence="5" type="ORF">AB0H72_30150</name>
</gene>
<feature type="domain" description="Flavin reductase like" evidence="4">
    <location>
        <begin position="14"/>
        <end position="170"/>
    </location>
</feature>
<dbReference type="InterPro" id="IPR002563">
    <property type="entry name" value="Flavin_Rdtase-like_dom"/>
</dbReference>
<dbReference type="EMBL" id="JBFAIH010000023">
    <property type="protein sequence ID" value="MEV0366963.1"/>
    <property type="molecule type" value="Genomic_DNA"/>
</dbReference>
<evidence type="ECO:0000313" key="5">
    <source>
        <dbReference type="EMBL" id="MEV0366963.1"/>
    </source>
</evidence>
<name>A0ABV3FGX7_9NOCA</name>
<dbReference type="Gene3D" id="2.30.110.10">
    <property type="entry name" value="Electron Transport, Fmn-binding Protein, Chain A"/>
    <property type="match status" value="1"/>
</dbReference>
<dbReference type="PANTHER" id="PTHR43567">
    <property type="entry name" value="FLAVOREDOXIN-RELATED-RELATED"/>
    <property type="match status" value="1"/>
</dbReference>
<dbReference type="InterPro" id="IPR012349">
    <property type="entry name" value="Split_barrel_FMN-bd"/>
</dbReference>
<organism evidence="5 6">
    <name type="scientific">Nocardia fusca</name>
    <dbReference type="NCBI Taxonomy" id="941183"/>
    <lineage>
        <taxon>Bacteria</taxon>
        <taxon>Bacillati</taxon>
        <taxon>Actinomycetota</taxon>
        <taxon>Actinomycetes</taxon>
        <taxon>Mycobacteriales</taxon>
        <taxon>Nocardiaceae</taxon>
        <taxon>Nocardia</taxon>
    </lineage>
</organism>
<protein>
    <submittedName>
        <fullName evidence="5">Flavin reductase family protein</fullName>
    </submittedName>
</protein>
<accession>A0ABV3FGX7</accession>
<dbReference type="InterPro" id="IPR052174">
    <property type="entry name" value="Flavoredoxin"/>
</dbReference>
<evidence type="ECO:0000259" key="4">
    <source>
        <dbReference type="SMART" id="SM00903"/>
    </source>
</evidence>
<comment type="cofactor">
    <cofactor evidence="1">
        <name>FMN</name>
        <dbReference type="ChEBI" id="CHEBI:58210"/>
    </cofactor>
</comment>
<evidence type="ECO:0000256" key="2">
    <source>
        <dbReference type="ARBA" id="ARBA00022630"/>
    </source>
</evidence>
<dbReference type="RefSeq" id="WP_357985802.1">
    <property type="nucleotide sequence ID" value="NZ_JBFAIH010000023.1"/>
</dbReference>
<dbReference type="Proteomes" id="UP001551658">
    <property type="component" value="Unassembled WGS sequence"/>
</dbReference>
<comment type="caution">
    <text evidence="5">The sequence shown here is derived from an EMBL/GenBank/DDBJ whole genome shotgun (WGS) entry which is preliminary data.</text>
</comment>
<keyword evidence="6" id="KW-1185">Reference proteome</keyword>
<dbReference type="SUPFAM" id="SSF50475">
    <property type="entry name" value="FMN-binding split barrel"/>
    <property type="match status" value="1"/>
</dbReference>